<dbReference type="RefSeq" id="WP_019232109.1">
    <property type="nucleotide sequence ID" value="NZ_CAAAHR010000007.1"/>
</dbReference>
<sequence length="406" mass="45688">MYSLFEKGVSLFARRAPQNSVRIVGYDAQTVTDLYRFKLKNNFKFIDVTDPKIFRGVSVEHYLGSLEHSGLGMTTMRPSFARFLKSKGYTCLDDLSPAEKKAIMEAHVHGYSLTKGNSTKVAHSYSYSASVALCFGIDAARKSNFPETSIIGIARKFCSKTAWNVEYDPLSIHGEEQGTSIFSYQCEAIVPYLFSPIHHCIVVNQKQPDMIHLDDLKQAKRFDVSESSILELSIIPAEKIKKYQHLEIDKVIAYDDFVTYVCENNNQKDPKAIELYEKYKSILKEQTALIDVSLCERDQWVNVASAVAPKTYTCISAHTNGFTIELPTKNGGVFVANISNIEAVMYLAPLFEADPRLTLEQVKHGEVPCALNYLTESVIRKNKDLVCQTGLEKCIEEEQNPTINLS</sequence>
<accession>A0AAX0WUH3</accession>
<evidence type="ECO:0000313" key="1">
    <source>
        <dbReference type="EMBL" id="PNL61600.1"/>
    </source>
</evidence>
<comment type="caution">
    <text evidence="1">The sequence shown here is derived from an EMBL/GenBank/DDBJ whole genome shotgun (WGS) entry which is preliminary data.</text>
</comment>
<dbReference type="EMBL" id="NBTX02000004">
    <property type="protein sequence ID" value="PNL61600.1"/>
    <property type="molecule type" value="Genomic_DNA"/>
</dbReference>
<dbReference type="Proteomes" id="UP000192511">
    <property type="component" value="Unassembled WGS sequence"/>
</dbReference>
<dbReference type="AlphaFoldDB" id="A0AAX0WUH3"/>
<organism evidence="1 2">
    <name type="scientific">Legionella anisa</name>
    <dbReference type="NCBI Taxonomy" id="28082"/>
    <lineage>
        <taxon>Bacteria</taxon>
        <taxon>Pseudomonadati</taxon>
        <taxon>Pseudomonadota</taxon>
        <taxon>Gammaproteobacteria</taxon>
        <taxon>Legionellales</taxon>
        <taxon>Legionellaceae</taxon>
        <taxon>Legionella</taxon>
    </lineage>
</organism>
<name>A0AAX0WUH3_9GAMM</name>
<gene>
    <name evidence="1" type="ORF">A6J39_010470</name>
</gene>
<proteinExistence type="predicted"/>
<keyword evidence="2" id="KW-1185">Reference proteome</keyword>
<protein>
    <submittedName>
        <fullName evidence="1">Uncharacterized protein</fullName>
    </submittedName>
</protein>
<reference evidence="1" key="1">
    <citation type="submission" date="2017-12" db="EMBL/GenBank/DDBJ databases">
        <title>FDA dAtabase for Regulatory Grade micrObial Sequences (FDA-ARGOS): Supporting development and validation of Infectious Disease Dx tests.</title>
        <authorList>
            <person name="Kerrigan L."/>
            <person name="Tallon L.J."/>
            <person name="Sadzewicz L."/>
            <person name="Sengamalay N."/>
            <person name="Ott S."/>
            <person name="Godinez A."/>
            <person name="Nagaraj S."/>
            <person name="Vavikolanu K."/>
            <person name="Vyas G."/>
            <person name="Nadendla S."/>
            <person name="Aluvathingal J."/>
            <person name="Sichtig H."/>
        </authorList>
    </citation>
    <scope>NUCLEOTIDE SEQUENCE [LARGE SCALE GENOMIC DNA]</scope>
    <source>
        <strain evidence="1">FDAARGOS_200</strain>
    </source>
</reference>
<evidence type="ECO:0000313" key="2">
    <source>
        <dbReference type="Proteomes" id="UP000192511"/>
    </source>
</evidence>
<dbReference type="GeneID" id="98066087"/>